<sequence length="187" mass="21348">MDHYLDIHIRPDPEFPSPQLMNALFAKLHRALVALPEENIGISFPAVDEKRPCLGNHLRLHGTSAALDSLMAQPWLSGMRDHLRLGELLPVPAGAQHRQVRRVQAKSNPERLRRRQMRRHGFSEEEARQRIPDSAARRLDLPYVQLRSQSSGQNFRLFIHHGPLQSQPVAGHINRYGLSDGCTVPWF</sequence>
<proteinExistence type="predicted"/>
<dbReference type="Pfam" id="PF09618">
    <property type="entry name" value="Cas_Csy4"/>
    <property type="match status" value="1"/>
</dbReference>
<evidence type="ECO:0000256" key="1">
    <source>
        <dbReference type="SAM" id="MobiDB-lite"/>
    </source>
</evidence>
<dbReference type="Proteomes" id="UP000077748">
    <property type="component" value="Chromosome"/>
</dbReference>
<evidence type="ECO:0000313" key="3">
    <source>
        <dbReference type="Proteomes" id="UP000077748"/>
    </source>
</evidence>
<dbReference type="NCBIfam" id="TIGR02563">
    <property type="entry name" value="cas_Csy4"/>
    <property type="match status" value="1"/>
</dbReference>
<dbReference type="InterPro" id="IPR013396">
    <property type="entry name" value="CRISPR-assoc_prot_Csy4"/>
</dbReference>
<organism evidence="2 3">
    <name type="scientific">Pseudomonas citronellolis</name>
    <dbReference type="NCBI Taxonomy" id="53408"/>
    <lineage>
        <taxon>Bacteria</taxon>
        <taxon>Pseudomonadati</taxon>
        <taxon>Pseudomonadota</taxon>
        <taxon>Gammaproteobacteria</taxon>
        <taxon>Pseudomonadales</taxon>
        <taxon>Pseudomonadaceae</taxon>
        <taxon>Pseudomonas</taxon>
    </lineage>
</organism>
<dbReference type="EMBL" id="CP015878">
    <property type="protein sequence ID" value="ANI12622.1"/>
    <property type="molecule type" value="Genomic_DNA"/>
</dbReference>
<dbReference type="InterPro" id="IPR042564">
    <property type="entry name" value="CRISPR-Cas6/Csy4_sf"/>
</dbReference>
<dbReference type="CDD" id="cd09739">
    <property type="entry name" value="Cas6_I-F"/>
    <property type="match status" value="1"/>
</dbReference>
<feature type="compositionally biased region" description="Basic and acidic residues" evidence="1">
    <location>
        <begin position="121"/>
        <end position="131"/>
    </location>
</feature>
<dbReference type="RefSeq" id="WP_064581591.1">
    <property type="nucleotide sequence ID" value="NZ_CALEBV010000016.1"/>
</dbReference>
<protein>
    <submittedName>
        <fullName evidence="2">Type I-F CRISPR-associated endoribonuclease Cas6/Csy4</fullName>
    </submittedName>
</protein>
<dbReference type="Gene3D" id="3.30.70.2540">
    <property type="entry name" value="CRISPR-associated endoribonuclease Cas6/Csy4"/>
    <property type="match status" value="1"/>
</dbReference>
<name>A0A1A9K4Y8_9PSED</name>
<dbReference type="AlphaFoldDB" id="A0A1A9K4Y8"/>
<dbReference type="GO" id="GO:0043571">
    <property type="term" value="P:maintenance of CRISPR repeat elements"/>
    <property type="evidence" value="ECO:0007669"/>
    <property type="project" value="InterPro"/>
</dbReference>
<gene>
    <name evidence="2" type="ORF">A9C11_00910</name>
</gene>
<accession>A0A1A9K4Y8</accession>
<feature type="region of interest" description="Disordered" evidence="1">
    <location>
        <begin position="105"/>
        <end position="131"/>
    </location>
</feature>
<evidence type="ECO:0000313" key="2">
    <source>
        <dbReference type="EMBL" id="ANI12622.1"/>
    </source>
</evidence>
<reference evidence="2 3" key="1">
    <citation type="submission" date="2016-05" db="EMBL/GenBank/DDBJ databases">
        <title>Genome Sequence of Pseudomonas citronellolis Strain SJTE-3, an Estrogens and Persistent Organic Pollutants degradation strain.</title>
        <authorList>
            <person name="Liang R."/>
        </authorList>
    </citation>
    <scope>NUCLEOTIDE SEQUENCE [LARGE SCALE GENOMIC DNA]</scope>
    <source>
        <strain evidence="2 3">SJTE-3</strain>
    </source>
</reference>
<dbReference type="GO" id="GO:0004519">
    <property type="term" value="F:endonuclease activity"/>
    <property type="evidence" value="ECO:0007669"/>
    <property type="project" value="InterPro"/>
</dbReference>